<proteinExistence type="predicted"/>
<evidence type="ECO:0000313" key="2">
    <source>
        <dbReference type="EMBL" id="QPD02453.1"/>
    </source>
</evidence>
<gene>
    <name evidence="2" type="ORF">Nkreftii_000227</name>
</gene>
<feature type="compositionally biased region" description="Basic and acidic residues" evidence="1">
    <location>
        <begin position="60"/>
        <end position="71"/>
    </location>
</feature>
<evidence type="ECO:0000313" key="3">
    <source>
        <dbReference type="Proteomes" id="UP000593737"/>
    </source>
</evidence>
<feature type="region of interest" description="Disordered" evidence="1">
    <location>
        <begin position="60"/>
        <end position="92"/>
    </location>
</feature>
<evidence type="ECO:0000256" key="1">
    <source>
        <dbReference type="SAM" id="MobiDB-lite"/>
    </source>
</evidence>
<dbReference type="KEGG" id="nkf:Nkreftii_000227"/>
<organism evidence="2 3">
    <name type="scientific">Candidatus Nitrospira kreftii</name>
    <dbReference type="NCBI Taxonomy" id="2652173"/>
    <lineage>
        <taxon>Bacteria</taxon>
        <taxon>Pseudomonadati</taxon>
        <taxon>Nitrospirota</taxon>
        <taxon>Nitrospiria</taxon>
        <taxon>Nitrospirales</taxon>
        <taxon>Nitrospiraceae</taxon>
        <taxon>Nitrospira</taxon>
    </lineage>
</organism>
<protein>
    <recommendedName>
        <fullName evidence="4">Integrase catalytic domain-containing protein</fullName>
    </recommendedName>
</protein>
<dbReference type="SUPFAM" id="SSF53098">
    <property type="entry name" value="Ribonuclease H-like"/>
    <property type="match status" value="1"/>
</dbReference>
<name>A0A7S8FAV9_9BACT</name>
<accession>A0A7S8FAV9</accession>
<dbReference type="EMBL" id="CP047423">
    <property type="protein sequence ID" value="QPD02453.1"/>
    <property type="molecule type" value="Genomic_DNA"/>
</dbReference>
<dbReference type="AlphaFoldDB" id="A0A7S8FAV9"/>
<dbReference type="Proteomes" id="UP000593737">
    <property type="component" value="Chromosome"/>
</dbReference>
<reference evidence="2 3" key="1">
    <citation type="journal article" date="2020" name="ISME J.">
        <title>Enrichment and physiological characterization of a novel comammox Nitrospira indicates ammonium inhibition of complete nitrification.</title>
        <authorList>
            <person name="Sakoula D."/>
            <person name="Koch H."/>
            <person name="Frank J."/>
            <person name="Jetten M.S.M."/>
            <person name="van Kessel M.A.H.J."/>
            <person name="Lucker S."/>
        </authorList>
    </citation>
    <scope>NUCLEOTIDE SEQUENCE [LARGE SCALE GENOMIC DNA]</scope>
    <source>
        <strain evidence="2">Comreactor17</strain>
    </source>
</reference>
<dbReference type="InterPro" id="IPR012337">
    <property type="entry name" value="RNaseH-like_sf"/>
</dbReference>
<evidence type="ECO:0008006" key="4">
    <source>
        <dbReference type="Google" id="ProtNLM"/>
    </source>
</evidence>
<sequence length="92" mass="10555">MLTAISMLAYSIVPAAYRLKPLRVHVRTITHDNGKEFAEYRHLARILYIQVCFATPYHTGERGVNENERPHSGLLPNGDRLLYKSSCDRRKG</sequence>